<evidence type="ECO:0000256" key="1">
    <source>
        <dbReference type="SAM" id="SignalP"/>
    </source>
</evidence>
<name>A0ABX0TS39_9SPHN</name>
<accession>A0ABX0TS39</accession>
<organism evidence="2 3">
    <name type="scientific">Sphingomonas vulcanisoli</name>
    <dbReference type="NCBI Taxonomy" id="1658060"/>
    <lineage>
        <taxon>Bacteria</taxon>
        <taxon>Pseudomonadati</taxon>
        <taxon>Pseudomonadota</taxon>
        <taxon>Alphaproteobacteria</taxon>
        <taxon>Sphingomonadales</taxon>
        <taxon>Sphingomonadaceae</taxon>
        <taxon>Sphingomonas</taxon>
    </lineage>
</organism>
<dbReference type="RefSeq" id="WP_167071167.1">
    <property type="nucleotide sequence ID" value="NZ_JAAOZC010000001.1"/>
</dbReference>
<feature type="chain" id="PRO_5045342417" evidence="1">
    <location>
        <begin position="20"/>
        <end position="178"/>
    </location>
</feature>
<reference evidence="2 3" key="1">
    <citation type="submission" date="2020-03" db="EMBL/GenBank/DDBJ databases">
        <title>Genomic Encyclopedia of Type Strains, Phase III (KMG-III): the genomes of soil and plant-associated and newly described type strains.</title>
        <authorList>
            <person name="Whitman W."/>
        </authorList>
    </citation>
    <scope>NUCLEOTIDE SEQUENCE [LARGE SCALE GENOMIC DNA]</scope>
    <source>
        <strain evidence="2 3">CECT 8804</strain>
    </source>
</reference>
<protein>
    <submittedName>
        <fullName evidence="2">Uncharacterized protein</fullName>
    </submittedName>
</protein>
<feature type="signal peptide" evidence="1">
    <location>
        <begin position="1"/>
        <end position="19"/>
    </location>
</feature>
<evidence type="ECO:0000313" key="3">
    <source>
        <dbReference type="Proteomes" id="UP000727456"/>
    </source>
</evidence>
<proteinExistence type="predicted"/>
<dbReference type="Proteomes" id="UP000727456">
    <property type="component" value="Unassembled WGS sequence"/>
</dbReference>
<comment type="caution">
    <text evidence="2">The sequence shown here is derived from an EMBL/GenBank/DDBJ whole genome shotgun (WGS) entry which is preliminary data.</text>
</comment>
<gene>
    <name evidence="2" type="ORF">FHS31_000192</name>
</gene>
<dbReference type="EMBL" id="JAAOZC010000001">
    <property type="protein sequence ID" value="NIJ06610.1"/>
    <property type="molecule type" value="Genomic_DNA"/>
</dbReference>
<evidence type="ECO:0000313" key="2">
    <source>
        <dbReference type="EMBL" id="NIJ06610.1"/>
    </source>
</evidence>
<keyword evidence="3" id="KW-1185">Reference proteome</keyword>
<keyword evidence="1" id="KW-0732">Signal</keyword>
<sequence length="178" mass="18731">MCVGLLLSLTLPTASIAQAPRCISQGQAASLVTFALPSLVQGVARRCANSLGPNAYLSINAEALARRYQPDADAAWPLARRTMAGFFSQLLGQPMPEEMNSDVLRMLLEPMLGKLLAKAVNIGDCGTINAAITQAAPLPGHNLGELAAMAATIADKKDKGIAGVLHICRPEPHIEPRP</sequence>